<name>A0A845G5E1_9BURK</name>
<proteinExistence type="predicted"/>
<reference evidence="1 2" key="1">
    <citation type="submission" date="2020-01" db="EMBL/GenBank/DDBJ databases">
        <title>Novel species isolated from a subtropical stream in China.</title>
        <authorList>
            <person name="Lu H."/>
        </authorList>
    </citation>
    <scope>NUCLEOTIDE SEQUENCE [LARGE SCALE GENOMIC DNA]</scope>
    <source>
        <strain evidence="1 2">FT82W</strain>
    </source>
</reference>
<organism evidence="1 2">
    <name type="scientific">Duganella vulcania</name>
    <dbReference type="NCBI Taxonomy" id="2692166"/>
    <lineage>
        <taxon>Bacteria</taxon>
        <taxon>Pseudomonadati</taxon>
        <taxon>Pseudomonadota</taxon>
        <taxon>Betaproteobacteria</taxon>
        <taxon>Burkholderiales</taxon>
        <taxon>Oxalobacteraceae</taxon>
        <taxon>Telluria group</taxon>
        <taxon>Duganella</taxon>
    </lineage>
</organism>
<evidence type="ECO:0000313" key="2">
    <source>
        <dbReference type="Proteomes" id="UP000470302"/>
    </source>
</evidence>
<evidence type="ECO:0008006" key="3">
    <source>
        <dbReference type="Google" id="ProtNLM"/>
    </source>
</evidence>
<dbReference type="AlphaFoldDB" id="A0A845G5E1"/>
<dbReference type="Pfam" id="PF04392">
    <property type="entry name" value="ABC_sub_bind"/>
    <property type="match status" value="1"/>
</dbReference>
<dbReference type="EMBL" id="WWCW01000051">
    <property type="protein sequence ID" value="MYM88615.1"/>
    <property type="molecule type" value="Genomic_DNA"/>
</dbReference>
<dbReference type="InterPro" id="IPR007487">
    <property type="entry name" value="ABC_transpt-TYRBP-like"/>
</dbReference>
<protein>
    <recommendedName>
        <fullName evidence="3">ABC transporter substrate-binding protein</fullName>
    </recommendedName>
</protein>
<comment type="caution">
    <text evidence="1">The sequence shown here is derived from an EMBL/GenBank/DDBJ whole genome shotgun (WGS) entry which is preliminary data.</text>
</comment>
<dbReference type="Gene3D" id="3.40.50.2300">
    <property type="match status" value="1"/>
</dbReference>
<dbReference type="PANTHER" id="PTHR35271">
    <property type="entry name" value="ABC TRANSPORTER, SUBSTRATE-BINDING LIPOPROTEIN-RELATED"/>
    <property type="match status" value="1"/>
</dbReference>
<dbReference type="PANTHER" id="PTHR35271:SF1">
    <property type="entry name" value="ABC TRANSPORTER, SUBSTRATE-BINDING LIPOPROTEIN"/>
    <property type="match status" value="1"/>
</dbReference>
<dbReference type="Proteomes" id="UP000470302">
    <property type="component" value="Unassembled WGS sequence"/>
</dbReference>
<gene>
    <name evidence="1" type="ORF">GTP91_15720</name>
</gene>
<sequence length="329" mass="35028">MAVESLAKDTLSLNQPDITIIVRFTPSTVVRLCALLLGLLGGWANAQALTVLYPDIGEPYRTVFTEILQGIEEQSRARPRAIALSAGSDLGELRASLKNGKVVIALGRQGLKAAAMLDPAQAVVIGGVGAAPDAERLNGISLTPDPALLFAMLKNLLPGMRRVLVVYNPAGNDGQIRLAREAARNLGLELVALEAHDLAGAARAYEAQFAAADGRRDALWLPQDATTVEETTILPLVLKESWSRNLPVFSSSVLHVKKGVLFGMYPNNVQLGRDLAALALALQNGEAPKRGVTPLRAVRSALNSRTASHIGLNLVSSQQRSFDAVFPEP</sequence>
<accession>A0A845G5E1</accession>
<evidence type="ECO:0000313" key="1">
    <source>
        <dbReference type="EMBL" id="MYM88615.1"/>
    </source>
</evidence>